<organism evidence="3 4">
    <name type="scientific">Neofusicoccum ribis</name>
    <dbReference type="NCBI Taxonomy" id="45134"/>
    <lineage>
        <taxon>Eukaryota</taxon>
        <taxon>Fungi</taxon>
        <taxon>Dikarya</taxon>
        <taxon>Ascomycota</taxon>
        <taxon>Pezizomycotina</taxon>
        <taxon>Dothideomycetes</taxon>
        <taxon>Dothideomycetes incertae sedis</taxon>
        <taxon>Botryosphaeriales</taxon>
        <taxon>Botryosphaeriaceae</taxon>
        <taxon>Neofusicoccum</taxon>
    </lineage>
</organism>
<proteinExistence type="predicted"/>
<name>A0ABR3SUG0_9PEZI</name>
<accession>A0ABR3SUG0</accession>
<reference evidence="3 4" key="1">
    <citation type="submission" date="2024-02" db="EMBL/GenBank/DDBJ databases">
        <title>De novo assembly and annotation of 12 fungi associated with fruit tree decline syndrome in Ontario, Canada.</title>
        <authorList>
            <person name="Sulman M."/>
            <person name="Ellouze W."/>
            <person name="Ilyukhin E."/>
        </authorList>
    </citation>
    <scope>NUCLEOTIDE SEQUENCE [LARGE SCALE GENOMIC DNA]</scope>
    <source>
        <strain evidence="3 4">M1-105</strain>
    </source>
</reference>
<feature type="compositionally biased region" description="Low complexity" evidence="2">
    <location>
        <begin position="39"/>
        <end position="53"/>
    </location>
</feature>
<comment type="caution">
    <text evidence="3">The sequence shown here is derived from an EMBL/GenBank/DDBJ whole genome shotgun (WGS) entry which is preliminary data.</text>
</comment>
<feature type="compositionally biased region" description="Polar residues" evidence="2">
    <location>
        <begin position="1"/>
        <end position="14"/>
    </location>
</feature>
<dbReference type="EMBL" id="JAJVDC020000050">
    <property type="protein sequence ID" value="KAL1629907.1"/>
    <property type="molecule type" value="Genomic_DNA"/>
</dbReference>
<evidence type="ECO:0000256" key="1">
    <source>
        <dbReference type="SAM" id="Coils"/>
    </source>
</evidence>
<evidence type="ECO:0000313" key="3">
    <source>
        <dbReference type="EMBL" id="KAL1629907.1"/>
    </source>
</evidence>
<sequence>MEPVSQNDAKQQDQGPADLSESVASSETSFGPFVVPEVQQGSDQGSSSGTSFSLEYNPPFLPPEAGQSALYMLNLEIQAHTHTEENLRQVTMKASSLERHYVHQSIALAAWQASYKECCANVQRQAEEIEQLKTEIERLREENQRLKEETCSWRETFRPASA</sequence>
<protein>
    <submittedName>
        <fullName evidence="3">Uncharacterized protein</fullName>
    </submittedName>
</protein>
<evidence type="ECO:0000313" key="4">
    <source>
        <dbReference type="Proteomes" id="UP001521116"/>
    </source>
</evidence>
<gene>
    <name evidence="3" type="ORF">SLS56_005177</name>
</gene>
<feature type="region of interest" description="Disordered" evidence="2">
    <location>
        <begin position="1"/>
        <end position="59"/>
    </location>
</feature>
<keyword evidence="1" id="KW-0175">Coiled coil</keyword>
<feature type="coiled-coil region" evidence="1">
    <location>
        <begin position="115"/>
        <end position="149"/>
    </location>
</feature>
<dbReference type="Proteomes" id="UP001521116">
    <property type="component" value="Unassembled WGS sequence"/>
</dbReference>
<keyword evidence="4" id="KW-1185">Reference proteome</keyword>
<evidence type="ECO:0000256" key="2">
    <source>
        <dbReference type="SAM" id="MobiDB-lite"/>
    </source>
</evidence>